<dbReference type="PANTHER" id="PTHR30085">
    <property type="entry name" value="AMINO ACID ABC TRANSPORTER PERMEASE"/>
    <property type="match status" value="1"/>
</dbReference>
<dbReference type="Gene3D" id="3.40.190.10">
    <property type="entry name" value="Periplasmic binding protein-like II"/>
    <property type="match status" value="2"/>
</dbReference>
<dbReference type="SUPFAM" id="SSF161098">
    <property type="entry name" value="MetI-like"/>
    <property type="match status" value="1"/>
</dbReference>
<dbReference type="InterPro" id="IPR051455">
    <property type="entry name" value="Bact_solute-bind_prot3"/>
</dbReference>
<protein>
    <submittedName>
        <fullName evidence="11">ABC-type amino acid transport substrate-binding protein</fullName>
    </submittedName>
</protein>
<dbReference type="InterPro" id="IPR035906">
    <property type="entry name" value="MetI-like_sf"/>
</dbReference>
<feature type="domain" description="Solute-binding protein family 3/N-terminal" evidence="10">
    <location>
        <begin position="59"/>
        <end position="274"/>
    </location>
</feature>
<keyword evidence="7 8" id="KW-0472">Membrane</keyword>
<evidence type="ECO:0000313" key="11">
    <source>
        <dbReference type="EMBL" id="SHM66492.1"/>
    </source>
</evidence>
<keyword evidence="3" id="KW-0813">Transport</keyword>
<keyword evidence="4 8" id="KW-0812">Transmembrane</keyword>
<dbReference type="GO" id="GO:0016020">
    <property type="term" value="C:membrane"/>
    <property type="evidence" value="ECO:0007669"/>
    <property type="project" value="UniProtKB-SubCell"/>
</dbReference>
<feature type="transmembrane region" description="Helical" evidence="8">
    <location>
        <begin position="463"/>
        <end position="483"/>
    </location>
</feature>
<dbReference type="PANTHER" id="PTHR30085:SF6">
    <property type="entry name" value="ABC TRANSPORTER GLUTAMINE-BINDING PROTEIN GLNH"/>
    <property type="match status" value="1"/>
</dbReference>
<dbReference type="GO" id="GO:0006865">
    <property type="term" value="P:amino acid transport"/>
    <property type="evidence" value="ECO:0007669"/>
    <property type="project" value="TreeGrafter"/>
</dbReference>
<dbReference type="Gene3D" id="1.10.3720.10">
    <property type="entry name" value="MetI-like"/>
    <property type="match status" value="1"/>
</dbReference>
<evidence type="ECO:0000256" key="5">
    <source>
        <dbReference type="ARBA" id="ARBA00022729"/>
    </source>
</evidence>
<proteinExistence type="inferred from homology"/>
<dbReference type="RefSeq" id="WP_175558048.1">
    <property type="nucleotide sequence ID" value="NZ_FRBW01000003.1"/>
</dbReference>
<evidence type="ECO:0000256" key="4">
    <source>
        <dbReference type="ARBA" id="ARBA00022692"/>
    </source>
</evidence>
<feature type="transmembrane region" description="Helical" evidence="8">
    <location>
        <begin position="503"/>
        <end position="521"/>
    </location>
</feature>
<dbReference type="SUPFAM" id="SSF53850">
    <property type="entry name" value="Periplasmic binding protein-like II"/>
    <property type="match status" value="1"/>
</dbReference>
<dbReference type="STRING" id="735517.SAMN05444272_2907"/>
<evidence type="ECO:0000256" key="6">
    <source>
        <dbReference type="ARBA" id="ARBA00022989"/>
    </source>
</evidence>
<evidence type="ECO:0000313" key="12">
    <source>
        <dbReference type="Proteomes" id="UP000186002"/>
    </source>
</evidence>
<feature type="signal peptide" evidence="9">
    <location>
        <begin position="1"/>
        <end position="21"/>
    </location>
</feature>
<dbReference type="SMART" id="SM00062">
    <property type="entry name" value="PBPb"/>
    <property type="match status" value="1"/>
</dbReference>
<dbReference type="Pfam" id="PF00497">
    <property type="entry name" value="SBP_bac_3"/>
    <property type="match status" value="1"/>
</dbReference>
<evidence type="ECO:0000256" key="9">
    <source>
        <dbReference type="SAM" id="SignalP"/>
    </source>
</evidence>
<dbReference type="InterPro" id="IPR001638">
    <property type="entry name" value="Solute-binding_3/MltF_N"/>
</dbReference>
<sequence length="535" mass="58245">MPRRLLSLLLLALMLLPQATAATAQPASALVEQARADAAPLCGSADRGDRLFDILCDGVIRVGVRNGYSRFATERQGIREGFEIDVAEQIGALLGVDVEFIDVTPVTRISALSDGQIDLVIATMGHNSTRDANARFIRPHYYSSQTVIIGPRRLEVTSWDAMADKTVCTTVGNYANTLLVPRVARVMLFDTPDRLVSNLRSGTCTFIAQDDSVLANAMADPEIAAQFDRKLGFGEIPWGMAVSLQGSDKLGDLLDRLSIDLHASGILLEIARQHSIETEYLLRMETLWQRDDCQAAPSKCLAPPLKAELSPSPFKAFVDSLYAWAQENLSVFFSEVAWDLFTNGMLVSLIAVAGAMVATLVMSFLFALCLTSESRLLKWPLSVLLAVLQSSPPILILVCVAAAANQLFSYSQVVALLVAILSIALMNGAFAGQAIADAWRSVDTAEGKGERWRQAIIRSASQIEAFLTNATRGISAASFVGVADLTNALNDITSFSRNQATTYWILLIFYVLVVMVVVRLSRRLRVSIERLEPKG</sequence>
<keyword evidence="6 8" id="KW-1133">Transmembrane helix</keyword>
<evidence type="ECO:0000256" key="7">
    <source>
        <dbReference type="ARBA" id="ARBA00023136"/>
    </source>
</evidence>
<evidence type="ECO:0000259" key="10">
    <source>
        <dbReference type="SMART" id="SM00062"/>
    </source>
</evidence>
<keyword evidence="5 9" id="KW-0732">Signal</keyword>
<organism evidence="11 12">
    <name type="scientific">Roseibium suaedae</name>
    <dbReference type="NCBI Taxonomy" id="735517"/>
    <lineage>
        <taxon>Bacteria</taxon>
        <taxon>Pseudomonadati</taxon>
        <taxon>Pseudomonadota</taxon>
        <taxon>Alphaproteobacteria</taxon>
        <taxon>Hyphomicrobiales</taxon>
        <taxon>Stappiaceae</taxon>
        <taxon>Roseibium</taxon>
    </lineage>
</organism>
<dbReference type="AlphaFoldDB" id="A0A1M7KM63"/>
<name>A0A1M7KM63_9HYPH</name>
<evidence type="ECO:0000256" key="3">
    <source>
        <dbReference type="ARBA" id="ARBA00022448"/>
    </source>
</evidence>
<comment type="similarity">
    <text evidence="2">Belongs to the bacterial solute-binding protein 3 family.</text>
</comment>
<feature type="transmembrane region" description="Helical" evidence="8">
    <location>
        <begin position="345"/>
        <end position="369"/>
    </location>
</feature>
<dbReference type="Proteomes" id="UP000186002">
    <property type="component" value="Unassembled WGS sequence"/>
</dbReference>
<evidence type="ECO:0000256" key="8">
    <source>
        <dbReference type="SAM" id="Phobius"/>
    </source>
</evidence>
<evidence type="ECO:0000256" key="1">
    <source>
        <dbReference type="ARBA" id="ARBA00004141"/>
    </source>
</evidence>
<feature type="transmembrane region" description="Helical" evidence="8">
    <location>
        <begin position="381"/>
        <end position="404"/>
    </location>
</feature>
<feature type="transmembrane region" description="Helical" evidence="8">
    <location>
        <begin position="410"/>
        <end position="430"/>
    </location>
</feature>
<feature type="chain" id="PRO_5009927617" evidence="9">
    <location>
        <begin position="22"/>
        <end position="535"/>
    </location>
</feature>
<evidence type="ECO:0000256" key="2">
    <source>
        <dbReference type="ARBA" id="ARBA00010333"/>
    </source>
</evidence>
<gene>
    <name evidence="11" type="ORF">SAMN05444272_2907</name>
</gene>
<reference evidence="11 12" key="1">
    <citation type="submission" date="2016-11" db="EMBL/GenBank/DDBJ databases">
        <authorList>
            <person name="Jaros S."/>
            <person name="Januszkiewicz K."/>
            <person name="Wedrychowicz H."/>
        </authorList>
    </citation>
    <scope>NUCLEOTIDE SEQUENCE [LARGE SCALE GENOMIC DNA]</scope>
    <source>
        <strain evidence="11 12">DSM 22153</strain>
    </source>
</reference>
<keyword evidence="12" id="KW-1185">Reference proteome</keyword>
<dbReference type="EMBL" id="FRBW01000003">
    <property type="protein sequence ID" value="SHM66492.1"/>
    <property type="molecule type" value="Genomic_DNA"/>
</dbReference>
<accession>A0A1M7KM63</accession>
<comment type="subcellular location">
    <subcellularLocation>
        <location evidence="1">Membrane</location>
        <topology evidence="1">Multi-pass membrane protein</topology>
    </subcellularLocation>
</comment>